<name>A0A507B756_9PEZI</name>
<dbReference type="PROSITE" id="PS50086">
    <property type="entry name" value="TBC_RABGAP"/>
    <property type="match status" value="1"/>
</dbReference>
<dbReference type="GO" id="GO:0006888">
    <property type="term" value="P:endoplasmic reticulum to Golgi vesicle-mediated transport"/>
    <property type="evidence" value="ECO:0007669"/>
    <property type="project" value="TreeGrafter"/>
</dbReference>
<keyword evidence="5" id="KW-1185">Reference proteome</keyword>
<organism evidence="4 5">
    <name type="scientific">Thyridium curvatum</name>
    <dbReference type="NCBI Taxonomy" id="1093900"/>
    <lineage>
        <taxon>Eukaryota</taxon>
        <taxon>Fungi</taxon>
        <taxon>Dikarya</taxon>
        <taxon>Ascomycota</taxon>
        <taxon>Pezizomycotina</taxon>
        <taxon>Sordariomycetes</taxon>
        <taxon>Sordariomycetidae</taxon>
        <taxon>Thyridiales</taxon>
        <taxon>Thyridiaceae</taxon>
        <taxon>Thyridium</taxon>
    </lineage>
</organism>
<dbReference type="InParanoid" id="A0A507B756"/>
<gene>
    <name evidence="4" type="ORF">E0L32_004796</name>
</gene>
<dbReference type="InterPro" id="IPR045913">
    <property type="entry name" value="TBC20/Gyp8-like"/>
</dbReference>
<evidence type="ECO:0000313" key="5">
    <source>
        <dbReference type="Proteomes" id="UP000319257"/>
    </source>
</evidence>
<feature type="compositionally biased region" description="Basic and acidic residues" evidence="2">
    <location>
        <begin position="107"/>
        <end position="116"/>
    </location>
</feature>
<dbReference type="AlphaFoldDB" id="A0A507B756"/>
<dbReference type="SUPFAM" id="SSF47923">
    <property type="entry name" value="Ypt/Rab-GAP domain of gyp1p"/>
    <property type="match status" value="2"/>
</dbReference>
<protein>
    <recommendedName>
        <fullName evidence="3">Rab-GAP TBC domain-containing protein</fullName>
    </recommendedName>
</protein>
<dbReference type="Gene3D" id="1.10.8.1310">
    <property type="match status" value="1"/>
</dbReference>
<keyword evidence="1" id="KW-0343">GTPase activation</keyword>
<dbReference type="FunFam" id="1.10.472.80:FF:000060">
    <property type="entry name" value="TBC domain protein, putative"/>
    <property type="match status" value="1"/>
</dbReference>
<dbReference type="OrthoDB" id="206700at2759"/>
<comment type="caution">
    <text evidence="4">The sequence shown here is derived from an EMBL/GenBank/DDBJ whole genome shotgun (WGS) entry which is preliminary data.</text>
</comment>
<dbReference type="PANTHER" id="PTHR20913">
    <property type="entry name" value="TBC1 DOMAIN FAMILY MEMBER 20/GTPASE"/>
    <property type="match status" value="1"/>
</dbReference>
<dbReference type="InterPro" id="IPR000195">
    <property type="entry name" value="Rab-GAP-TBC_dom"/>
</dbReference>
<sequence>MEDAEGWTASPEDATQQPTDEFANGSTCAQSNEADSSPKAQAIIDACERKDLHRLVELAESQGGYLTSHLRRHTWPLLLGLSHNQADEKEQAGQNGRAAVESSASSEKPEHHRDEAQVELDVNRAFVYYPSYNTQAEEEKRKRELQTLIVEVLRRYPFLNYFQGYHDICQVLLLVLAPELQVTAVARLSVLRIRDYMCSTMSPAMAQLYLIPDILRKADPKLWLHVAGTNPFFALSSTLTMYAHDVTSLDEISRLFDILLAREPVFSLYMYVATILSKRDEIFDTPTEEQDVLHVILSKLPKQLDVDALIASAARLFEQHPPESLRSWRNISSASVLKTARSLESIQSQTLEEGEAYFKQQELELERARKWEEQRKRVAVIVSRYKHPAGAVGLALLVGALAFWLRRSPGVVSHVSSVVSAVISFVSRGSWSS</sequence>
<feature type="compositionally biased region" description="Polar residues" evidence="2">
    <location>
        <begin position="13"/>
        <end position="39"/>
    </location>
</feature>
<dbReference type="EMBL" id="SKBQ01000024">
    <property type="protein sequence ID" value="TPX14966.1"/>
    <property type="molecule type" value="Genomic_DNA"/>
</dbReference>
<feature type="domain" description="Rab-GAP TBC" evidence="3">
    <location>
        <begin position="65"/>
        <end position="263"/>
    </location>
</feature>
<evidence type="ECO:0000256" key="1">
    <source>
        <dbReference type="ARBA" id="ARBA00022468"/>
    </source>
</evidence>
<dbReference type="GO" id="GO:0005096">
    <property type="term" value="F:GTPase activator activity"/>
    <property type="evidence" value="ECO:0007669"/>
    <property type="project" value="UniProtKB-KW"/>
</dbReference>
<dbReference type="PANTHER" id="PTHR20913:SF7">
    <property type="entry name" value="RE60063P"/>
    <property type="match status" value="1"/>
</dbReference>
<accession>A0A507B756</accession>
<feature type="region of interest" description="Disordered" evidence="2">
    <location>
        <begin position="87"/>
        <end position="116"/>
    </location>
</feature>
<evidence type="ECO:0000256" key="2">
    <source>
        <dbReference type="SAM" id="MobiDB-lite"/>
    </source>
</evidence>
<dbReference type="GO" id="GO:0005789">
    <property type="term" value="C:endoplasmic reticulum membrane"/>
    <property type="evidence" value="ECO:0007669"/>
    <property type="project" value="TreeGrafter"/>
</dbReference>
<dbReference type="RefSeq" id="XP_030996677.1">
    <property type="nucleotide sequence ID" value="XM_031139246.1"/>
</dbReference>
<dbReference type="Pfam" id="PF00566">
    <property type="entry name" value="RabGAP-TBC"/>
    <property type="match status" value="1"/>
</dbReference>
<dbReference type="FunCoup" id="A0A507B756">
    <property type="interactions" value="64"/>
</dbReference>
<reference evidence="4 5" key="1">
    <citation type="submission" date="2019-06" db="EMBL/GenBank/DDBJ databases">
        <title>Draft genome sequence of the filamentous fungus Phialemoniopsis curvata isolated from diesel fuel.</title>
        <authorList>
            <person name="Varaljay V.A."/>
            <person name="Lyon W.J."/>
            <person name="Crouch A.L."/>
            <person name="Drake C.E."/>
            <person name="Hollomon J.M."/>
            <person name="Nadeau L.J."/>
            <person name="Nunn H.S."/>
            <person name="Stevenson B.S."/>
            <person name="Bojanowski C.L."/>
            <person name="Crookes-Goodson W.J."/>
        </authorList>
    </citation>
    <scope>NUCLEOTIDE SEQUENCE [LARGE SCALE GENOMIC DNA]</scope>
    <source>
        <strain evidence="4 5">D216</strain>
    </source>
</reference>
<dbReference type="SMART" id="SM00164">
    <property type="entry name" value="TBC"/>
    <property type="match status" value="1"/>
</dbReference>
<dbReference type="Gene3D" id="1.10.472.80">
    <property type="entry name" value="Ypt/Rab-GAP domain of gyp1p, domain 3"/>
    <property type="match status" value="1"/>
</dbReference>
<evidence type="ECO:0000259" key="3">
    <source>
        <dbReference type="PROSITE" id="PS50086"/>
    </source>
</evidence>
<dbReference type="Proteomes" id="UP000319257">
    <property type="component" value="Unassembled WGS sequence"/>
</dbReference>
<evidence type="ECO:0000313" key="4">
    <source>
        <dbReference type="EMBL" id="TPX14966.1"/>
    </source>
</evidence>
<feature type="region of interest" description="Disordered" evidence="2">
    <location>
        <begin position="1"/>
        <end position="40"/>
    </location>
</feature>
<dbReference type="GeneID" id="41972243"/>
<dbReference type="STRING" id="1093900.A0A507B756"/>
<proteinExistence type="predicted"/>
<dbReference type="InterPro" id="IPR035969">
    <property type="entry name" value="Rab-GAP_TBC_sf"/>
</dbReference>